<dbReference type="EnsemblMetazoa" id="PPA43621.1">
    <property type="protein sequence ID" value="PPA43621.1"/>
    <property type="gene ID" value="WBGene00281990"/>
</dbReference>
<gene>
    <name evidence="1" type="primary">WBGene00281990</name>
</gene>
<sequence length="86" mass="10157">MSYHARLGRTKCACYKRSRAGVGGCKDWTYWSEWFDNRYISTNLAELWSRERARRSLLDERRILAAVAATVAFRVWRVAKAFHLNE</sequence>
<protein>
    <submittedName>
        <fullName evidence="1">Uncharacterized protein</fullName>
    </submittedName>
</protein>
<evidence type="ECO:0000313" key="2">
    <source>
        <dbReference type="Proteomes" id="UP000005239"/>
    </source>
</evidence>
<accession>A0A8R1Z461</accession>
<evidence type="ECO:0000313" key="1">
    <source>
        <dbReference type="EnsemblMetazoa" id="PPA43621.1"/>
    </source>
</evidence>
<organism evidence="1 2">
    <name type="scientific">Pristionchus pacificus</name>
    <name type="common">Parasitic nematode worm</name>
    <dbReference type="NCBI Taxonomy" id="54126"/>
    <lineage>
        <taxon>Eukaryota</taxon>
        <taxon>Metazoa</taxon>
        <taxon>Ecdysozoa</taxon>
        <taxon>Nematoda</taxon>
        <taxon>Chromadorea</taxon>
        <taxon>Rhabditida</taxon>
        <taxon>Rhabditina</taxon>
        <taxon>Diplogasteromorpha</taxon>
        <taxon>Diplogasteroidea</taxon>
        <taxon>Neodiplogasteridae</taxon>
        <taxon>Pristionchus</taxon>
    </lineage>
</organism>
<dbReference type="Proteomes" id="UP000005239">
    <property type="component" value="Unassembled WGS sequence"/>
</dbReference>
<name>A0A2A6C7M3_PRIPA</name>
<keyword evidence="2" id="KW-1185">Reference proteome</keyword>
<dbReference type="AlphaFoldDB" id="A0A2A6C7M3"/>
<reference evidence="1" key="2">
    <citation type="submission" date="2022-06" db="UniProtKB">
        <authorList>
            <consortium name="EnsemblMetazoa"/>
        </authorList>
    </citation>
    <scope>IDENTIFICATION</scope>
    <source>
        <strain evidence="1">PS312</strain>
    </source>
</reference>
<reference evidence="2" key="1">
    <citation type="journal article" date="2008" name="Nat. Genet.">
        <title>The Pristionchus pacificus genome provides a unique perspective on nematode lifestyle and parasitism.</title>
        <authorList>
            <person name="Dieterich C."/>
            <person name="Clifton S.W."/>
            <person name="Schuster L.N."/>
            <person name="Chinwalla A."/>
            <person name="Delehaunty K."/>
            <person name="Dinkelacker I."/>
            <person name="Fulton L."/>
            <person name="Fulton R."/>
            <person name="Godfrey J."/>
            <person name="Minx P."/>
            <person name="Mitreva M."/>
            <person name="Roeseler W."/>
            <person name="Tian H."/>
            <person name="Witte H."/>
            <person name="Yang S.P."/>
            <person name="Wilson R.K."/>
            <person name="Sommer R.J."/>
        </authorList>
    </citation>
    <scope>NUCLEOTIDE SEQUENCE [LARGE SCALE GENOMIC DNA]</scope>
    <source>
        <strain evidence="2">PS312</strain>
    </source>
</reference>
<proteinExistence type="predicted"/>
<accession>A0A2A6C7M3</accession>